<sequence length="109" mass="12219">MRWEMALVMIVIRDVPDRFHGFLSSTMLEVAPNVFVSPRMNPGVRARVWGVMSDWHRQEGRGSLVMVWRDMNAVGGVGIANLGDPPREMFEADGTWLVRRRAGPAGNAL</sequence>
<proteinExistence type="predicted"/>
<comment type="caution">
    <text evidence="1">The sequence shown here is derived from an EMBL/GenBank/DDBJ whole genome shotgun (WGS) entry which is preliminary data.</text>
</comment>
<dbReference type="Proteomes" id="UP001500975">
    <property type="component" value="Unassembled WGS sequence"/>
</dbReference>
<dbReference type="Pfam" id="PF09707">
    <property type="entry name" value="Cas_Cas2CT1978"/>
    <property type="match status" value="1"/>
</dbReference>
<reference evidence="2" key="1">
    <citation type="journal article" date="2019" name="Int. J. Syst. Evol. Microbiol.">
        <title>The Global Catalogue of Microorganisms (GCM) 10K type strain sequencing project: providing services to taxonomists for standard genome sequencing and annotation.</title>
        <authorList>
            <consortium name="The Broad Institute Genomics Platform"/>
            <consortium name="The Broad Institute Genome Sequencing Center for Infectious Disease"/>
            <person name="Wu L."/>
            <person name="Ma J."/>
        </authorList>
    </citation>
    <scope>NUCLEOTIDE SEQUENCE [LARGE SCALE GENOMIC DNA]</scope>
    <source>
        <strain evidence="2">JCM 17804</strain>
    </source>
</reference>
<gene>
    <name evidence="1" type="ORF">GCM10023165_37730</name>
</gene>
<dbReference type="EMBL" id="BAABGJ010000068">
    <property type="protein sequence ID" value="GAA4350377.1"/>
    <property type="molecule type" value="Genomic_DNA"/>
</dbReference>
<dbReference type="Gene3D" id="3.30.70.240">
    <property type="match status" value="1"/>
</dbReference>
<dbReference type="InterPro" id="IPR010152">
    <property type="entry name" value="CRISPR-assoc_prot_Cas2_sub"/>
</dbReference>
<accession>A0ABP8I342</accession>
<organism evidence="1 2">
    <name type="scientific">Variovorax defluvii</name>
    <dbReference type="NCBI Taxonomy" id="913761"/>
    <lineage>
        <taxon>Bacteria</taxon>
        <taxon>Pseudomonadati</taxon>
        <taxon>Pseudomonadota</taxon>
        <taxon>Betaproteobacteria</taxon>
        <taxon>Burkholderiales</taxon>
        <taxon>Comamonadaceae</taxon>
        <taxon>Variovorax</taxon>
    </lineage>
</organism>
<name>A0ABP8I342_9BURK</name>
<protein>
    <submittedName>
        <fullName evidence="1">Uncharacterized protein</fullName>
    </submittedName>
</protein>
<evidence type="ECO:0000313" key="2">
    <source>
        <dbReference type="Proteomes" id="UP001500975"/>
    </source>
</evidence>
<keyword evidence="2" id="KW-1185">Reference proteome</keyword>
<evidence type="ECO:0000313" key="1">
    <source>
        <dbReference type="EMBL" id="GAA4350377.1"/>
    </source>
</evidence>
<dbReference type="NCBIfam" id="TIGR01873">
    <property type="entry name" value="cas_CT1978"/>
    <property type="match status" value="1"/>
</dbReference>